<dbReference type="RefSeq" id="WP_146161861.1">
    <property type="nucleotide sequence ID" value="NZ_QAXS01000025.1"/>
</dbReference>
<dbReference type="NCBIfam" id="TIGR01766">
    <property type="entry name" value="IS200/IS605 family accessory protein TnpB-like domain"/>
    <property type="match status" value="1"/>
</dbReference>
<comment type="caution">
    <text evidence="3">The sequence shown here is derived from an EMBL/GenBank/DDBJ whole genome shotgun (WGS) entry which is preliminary data.</text>
</comment>
<sequence>ASVKNPQGKEINRQFHNGKQAGFIRKKYRMLRRKLGQSKKVKAIKNINDKEQRWMTDLNHKISRQLINLAVQEQVGTIIMENLENIRNTAKSINRADRNIHSWIFYQLQQFIQYKAELAGIKVEYINPKYTSQSCSKCNKIKKSNRKANLYSCECGNHIHSDLNASRNIANKYLEQQSA</sequence>
<reference evidence="3 4" key="1">
    <citation type="submission" date="2018-04" db="EMBL/GenBank/DDBJ databases">
        <title>Subsurface microbial communities from deep shales in Ohio and West Virginia, USA.</title>
        <authorList>
            <person name="Wrighton K."/>
        </authorList>
    </citation>
    <scope>NUCLEOTIDE SEQUENCE [LARGE SCALE GENOMIC DNA]</scope>
    <source>
        <strain evidence="3 4">WC1</strain>
    </source>
</reference>
<gene>
    <name evidence="3" type="ORF">C8C76_12547</name>
</gene>
<feature type="non-terminal residue" evidence="3">
    <location>
        <position position="1"/>
    </location>
</feature>
<dbReference type="Pfam" id="PF07282">
    <property type="entry name" value="Cas12f1-like_TNB"/>
    <property type="match status" value="1"/>
</dbReference>
<dbReference type="NCBIfam" id="NF040570">
    <property type="entry name" value="guided_TnpB"/>
    <property type="match status" value="1"/>
</dbReference>
<dbReference type="InterPro" id="IPR051399">
    <property type="entry name" value="RNA-guided_DNA_endo/Transpos"/>
</dbReference>
<keyword evidence="1" id="KW-0238">DNA-binding</keyword>
<dbReference type="InterPro" id="IPR010095">
    <property type="entry name" value="Cas12f1-like_TNB"/>
</dbReference>
<dbReference type="AlphaFoldDB" id="A0A2T5RHQ9"/>
<evidence type="ECO:0000256" key="1">
    <source>
        <dbReference type="ARBA" id="ARBA00023125"/>
    </source>
</evidence>
<dbReference type="PANTHER" id="PTHR30405:SF11">
    <property type="entry name" value="RNA-GUIDED DNA ENDONUCLEASE RV2885C-RELATED"/>
    <property type="match status" value="1"/>
</dbReference>
<dbReference type="EMBL" id="QAXS01000025">
    <property type="protein sequence ID" value="PTV96780.1"/>
    <property type="molecule type" value="Genomic_DNA"/>
</dbReference>
<evidence type="ECO:0000313" key="4">
    <source>
        <dbReference type="Proteomes" id="UP000244089"/>
    </source>
</evidence>
<dbReference type="PANTHER" id="PTHR30405">
    <property type="entry name" value="TRANSPOSASE"/>
    <property type="match status" value="1"/>
</dbReference>
<protein>
    <submittedName>
        <fullName evidence="3">IS605 OrfB family transposase</fullName>
    </submittedName>
</protein>
<accession>A0A2T5RHQ9</accession>
<name>A0A2T5RHQ9_9FIRM</name>
<organism evidence="3 4">
    <name type="scientific">Halanaerobium saccharolyticum</name>
    <dbReference type="NCBI Taxonomy" id="43595"/>
    <lineage>
        <taxon>Bacteria</taxon>
        <taxon>Bacillati</taxon>
        <taxon>Bacillota</taxon>
        <taxon>Clostridia</taxon>
        <taxon>Halanaerobiales</taxon>
        <taxon>Halanaerobiaceae</taxon>
        <taxon>Halanaerobium</taxon>
    </lineage>
</organism>
<evidence type="ECO:0000259" key="2">
    <source>
        <dbReference type="Pfam" id="PF07282"/>
    </source>
</evidence>
<dbReference type="Proteomes" id="UP000244089">
    <property type="component" value="Unassembled WGS sequence"/>
</dbReference>
<dbReference type="GO" id="GO:0003677">
    <property type="term" value="F:DNA binding"/>
    <property type="evidence" value="ECO:0007669"/>
    <property type="project" value="UniProtKB-KW"/>
</dbReference>
<proteinExistence type="predicted"/>
<dbReference type="OrthoDB" id="4278026at2"/>
<evidence type="ECO:0000313" key="3">
    <source>
        <dbReference type="EMBL" id="PTV96780.1"/>
    </source>
</evidence>
<feature type="domain" description="Cas12f1-like TNB" evidence="2">
    <location>
        <begin position="105"/>
        <end position="169"/>
    </location>
</feature>